<accession>A0A7C8NJJ0</accession>
<dbReference type="EMBL" id="WIQZ01000254">
    <property type="protein sequence ID" value="KAF3118510.1"/>
    <property type="molecule type" value="Genomic_DNA"/>
</dbReference>
<evidence type="ECO:0000313" key="1">
    <source>
        <dbReference type="EMBL" id="KAF3118510.1"/>
    </source>
</evidence>
<gene>
    <name evidence="1" type="ORF">TWF703_005093</name>
</gene>
<reference evidence="1 2" key="1">
    <citation type="submission" date="2019-06" db="EMBL/GenBank/DDBJ databases">
        <authorList>
            <person name="Palmer J.M."/>
        </authorList>
    </citation>
    <scope>NUCLEOTIDE SEQUENCE [LARGE SCALE GENOMIC DNA]</scope>
    <source>
        <strain evidence="1 2">TWF703</strain>
    </source>
</reference>
<protein>
    <submittedName>
        <fullName evidence="1">Uncharacterized protein</fullName>
    </submittedName>
</protein>
<dbReference type="AlphaFoldDB" id="A0A7C8NJJ0"/>
<comment type="caution">
    <text evidence="1">The sequence shown here is derived from an EMBL/GenBank/DDBJ whole genome shotgun (WGS) entry which is preliminary data.</text>
</comment>
<dbReference type="Proteomes" id="UP000480548">
    <property type="component" value="Unassembled WGS sequence"/>
</dbReference>
<sequence length="95" mass="9793">MAGWCTSPSGGLNGSAITTTIDRHGHRQHCHDERVDERCHSLSDGNGDTNNNSRVGLGPPRTGCGGCSHRAAIVGLGLVEDEGGGWAERGSRGGV</sequence>
<evidence type="ECO:0000313" key="2">
    <source>
        <dbReference type="Proteomes" id="UP000480548"/>
    </source>
</evidence>
<name>A0A7C8NJJ0_ORBOL</name>
<proteinExistence type="predicted"/>
<organism evidence="1 2">
    <name type="scientific">Orbilia oligospora</name>
    <name type="common">Nematode-trapping fungus</name>
    <name type="synonym">Arthrobotrys oligospora</name>
    <dbReference type="NCBI Taxonomy" id="2813651"/>
    <lineage>
        <taxon>Eukaryota</taxon>
        <taxon>Fungi</taxon>
        <taxon>Dikarya</taxon>
        <taxon>Ascomycota</taxon>
        <taxon>Pezizomycotina</taxon>
        <taxon>Orbiliomycetes</taxon>
        <taxon>Orbiliales</taxon>
        <taxon>Orbiliaceae</taxon>
        <taxon>Orbilia</taxon>
    </lineage>
</organism>